<protein>
    <submittedName>
        <fullName evidence="1">Uncharacterized protein</fullName>
    </submittedName>
</protein>
<accession>A0A5C3PIX5</accession>
<gene>
    <name evidence="1" type="ORF">K466DRAFT_652309</name>
</gene>
<sequence length="195" mass="21330">MTCFQAIHSASNAYWGEQTDTYTYAMQSAHPGIWISALVAFMTESTDPNPVSATAFQAAYECINLYGQHVRSDAPQTRLACVDIARIKQHCDDATLPSDGKDIVQNLLSDFLEATVETKLGNDVRQYVASRLADQALTGLVGTSTDDSDTMRALRAMQCIVQCVPLPDTPDYKHDGPEYIAVRSQAVRSLEAFAS</sequence>
<proteinExistence type="predicted"/>
<reference evidence="1 2" key="1">
    <citation type="journal article" date="2019" name="Nat. Ecol. Evol.">
        <title>Megaphylogeny resolves global patterns of mushroom evolution.</title>
        <authorList>
            <person name="Varga T."/>
            <person name="Krizsan K."/>
            <person name="Foldi C."/>
            <person name="Dima B."/>
            <person name="Sanchez-Garcia M."/>
            <person name="Sanchez-Ramirez S."/>
            <person name="Szollosi G.J."/>
            <person name="Szarkandi J.G."/>
            <person name="Papp V."/>
            <person name="Albert L."/>
            <person name="Andreopoulos W."/>
            <person name="Angelini C."/>
            <person name="Antonin V."/>
            <person name="Barry K.W."/>
            <person name="Bougher N.L."/>
            <person name="Buchanan P."/>
            <person name="Buyck B."/>
            <person name="Bense V."/>
            <person name="Catcheside P."/>
            <person name="Chovatia M."/>
            <person name="Cooper J."/>
            <person name="Damon W."/>
            <person name="Desjardin D."/>
            <person name="Finy P."/>
            <person name="Geml J."/>
            <person name="Haridas S."/>
            <person name="Hughes K."/>
            <person name="Justo A."/>
            <person name="Karasinski D."/>
            <person name="Kautmanova I."/>
            <person name="Kiss B."/>
            <person name="Kocsube S."/>
            <person name="Kotiranta H."/>
            <person name="LaButti K.M."/>
            <person name="Lechner B.E."/>
            <person name="Liimatainen K."/>
            <person name="Lipzen A."/>
            <person name="Lukacs Z."/>
            <person name="Mihaltcheva S."/>
            <person name="Morgado L.N."/>
            <person name="Niskanen T."/>
            <person name="Noordeloos M.E."/>
            <person name="Ohm R.A."/>
            <person name="Ortiz-Santana B."/>
            <person name="Ovrebo C."/>
            <person name="Racz N."/>
            <person name="Riley R."/>
            <person name="Savchenko A."/>
            <person name="Shiryaev A."/>
            <person name="Soop K."/>
            <person name="Spirin V."/>
            <person name="Szebenyi C."/>
            <person name="Tomsovsky M."/>
            <person name="Tulloss R.E."/>
            <person name="Uehling J."/>
            <person name="Grigoriev I.V."/>
            <person name="Vagvolgyi C."/>
            <person name="Papp T."/>
            <person name="Martin F.M."/>
            <person name="Miettinen O."/>
            <person name="Hibbett D.S."/>
            <person name="Nagy L.G."/>
        </authorList>
    </citation>
    <scope>NUCLEOTIDE SEQUENCE [LARGE SCALE GENOMIC DNA]</scope>
    <source>
        <strain evidence="1 2">HHB13444</strain>
    </source>
</reference>
<feature type="non-terminal residue" evidence="1">
    <location>
        <position position="195"/>
    </location>
</feature>
<dbReference type="Proteomes" id="UP000308197">
    <property type="component" value="Unassembled WGS sequence"/>
</dbReference>
<keyword evidence="2" id="KW-1185">Reference proteome</keyword>
<dbReference type="EMBL" id="ML211089">
    <property type="protein sequence ID" value="TFK89057.1"/>
    <property type="molecule type" value="Genomic_DNA"/>
</dbReference>
<dbReference type="InParanoid" id="A0A5C3PIX5"/>
<evidence type="ECO:0000313" key="1">
    <source>
        <dbReference type="EMBL" id="TFK89057.1"/>
    </source>
</evidence>
<evidence type="ECO:0000313" key="2">
    <source>
        <dbReference type="Proteomes" id="UP000308197"/>
    </source>
</evidence>
<name>A0A5C3PIX5_9APHY</name>
<dbReference type="AlphaFoldDB" id="A0A5C3PIX5"/>
<organism evidence="1 2">
    <name type="scientific">Polyporus arcularius HHB13444</name>
    <dbReference type="NCBI Taxonomy" id="1314778"/>
    <lineage>
        <taxon>Eukaryota</taxon>
        <taxon>Fungi</taxon>
        <taxon>Dikarya</taxon>
        <taxon>Basidiomycota</taxon>
        <taxon>Agaricomycotina</taxon>
        <taxon>Agaricomycetes</taxon>
        <taxon>Polyporales</taxon>
        <taxon>Polyporaceae</taxon>
        <taxon>Polyporus</taxon>
    </lineage>
</organism>